<feature type="compositionally biased region" description="Low complexity" evidence="1">
    <location>
        <begin position="379"/>
        <end position="409"/>
    </location>
</feature>
<dbReference type="STRING" id="685588.A0A067SNL3"/>
<keyword evidence="2" id="KW-1133">Transmembrane helix</keyword>
<reference evidence="4" key="1">
    <citation type="journal article" date="2014" name="Proc. Natl. Acad. Sci. U.S.A.">
        <title>Extensive sampling of basidiomycete genomes demonstrates inadequacy of the white-rot/brown-rot paradigm for wood decay fungi.</title>
        <authorList>
            <person name="Riley R."/>
            <person name="Salamov A.A."/>
            <person name="Brown D.W."/>
            <person name="Nagy L.G."/>
            <person name="Floudas D."/>
            <person name="Held B.W."/>
            <person name="Levasseur A."/>
            <person name="Lombard V."/>
            <person name="Morin E."/>
            <person name="Otillar R."/>
            <person name="Lindquist E.A."/>
            <person name="Sun H."/>
            <person name="LaButti K.M."/>
            <person name="Schmutz J."/>
            <person name="Jabbour D."/>
            <person name="Luo H."/>
            <person name="Baker S.E."/>
            <person name="Pisabarro A.G."/>
            <person name="Walton J.D."/>
            <person name="Blanchette R.A."/>
            <person name="Henrissat B."/>
            <person name="Martin F."/>
            <person name="Cullen D."/>
            <person name="Hibbett D.S."/>
            <person name="Grigoriev I.V."/>
        </authorList>
    </citation>
    <scope>NUCLEOTIDE SEQUENCE [LARGE SCALE GENOMIC DNA]</scope>
    <source>
        <strain evidence="4">CBS 339.88</strain>
    </source>
</reference>
<dbReference type="HOGENOM" id="CLU_504363_0_0_1"/>
<keyword evidence="2" id="KW-0472">Membrane</keyword>
<feature type="compositionally biased region" description="Polar residues" evidence="1">
    <location>
        <begin position="63"/>
        <end position="73"/>
    </location>
</feature>
<name>A0A067SNL3_GALM3</name>
<feature type="region of interest" description="Disordered" evidence="1">
    <location>
        <begin position="56"/>
        <end position="93"/>
    </location>
</feature>
<accession>A0A067SNL3</accession>
<feature type="region of interest" description="Disordered" evidence="1">
    <location>
        <begin position="307"/>
        <end position="540"/>
    </location>
</feature>
<dbReference type="OrthoDB" id="3266934at2759"/>
<dbReference type="EMBL" id="KL142408">
    <property type="protein sequence ID" value="KDR68363.1"/>
    <property type="molecule type" value="Genomic_DNA"/>
</dbReference>
<organism evidence="3 4">
    <name type="scientific">Galerina marginata (strain CBS 339.88)</name>
    <dbReference type="NCBI Taxonomy" id="685588"/>
    <lineage>
        <taxon>Eukaryota</taxon>
        <taxon>Fungi</taxon>
        <taxon>Dikarya</taxon>
        <taxon>Basidiomycota</taxon>
        <taxon>Agaricomycotina</taxon>
        <taxon>Agaricomycetes</taxon>
        <taxon>Agaricomycetidae</taxon>
        <taxon>Agaricales</taxon>
        <taxon>Agaricineae</taxon>
        <taxon>Strophariaceae</taxon>
        <taxon>Galerina</taxon>
    </lineage>
</organism>
<evidence type="ECO:0000313" key="3">
    <source>
        <dbReference type="EMBL" id="KDR68363.1"/>
    </source>
</evidence>
<sequence>MASPTTSSIPSIIPTPILVFQNVPQPITCKPVNITWFYTGPQNPFTLVATNLGVSQDDPAPPLTSSSSKHFSLTDSDGDTDGDRRRAIPTGANNPMSIVTVPIASNVDPTSSGYSWPSVNIPQGWYMINATMNAEEYSCVSPPFFVHNGTDTSCISEIVIPSTSSSPTATPSSPASTGAVPVGGSSKLNLGAIVGVSVGAVVLVSFVLGAWLCLNRKARPGGVLGNGRSNRWNGLSSVDSRALTSSNAKHYPSARRQTRSESIGTIPISPSEEAVGAEKNSIYGKSNDHYGPLDGPGVSLAAMPVLQHQSPRSKAGSRTYSASSLNSNGFPSNEFATPPVRRPSVPDSMIGRRSIDSSNTYPPTSPVSPHGGRSPNQFTAANMSRSSHSSTSATQQTSTIAQTTPSQSTHGLVQQYRPAPSPSPQPDPGSPTSDATKQANRHSLGGRKRKPVPAYDPSREPTSPSLPRAMATPSPIPPSPSPGPDQVNATTTGAHYATRNHAGQDNSLPELAHKSSFGPGGIEGKPLHYLIPDMPMSSKD</sequence>
<dbReference type="Proteomes" id="UP000027222">
    <property type="component" value="Unassembled WGS sequence"/>
</dbReference>
<keyword evidence="4" id="KW-1185">Reference proteome</keyword>
<gene>
    <name evidence="3" type="ORF">GALMADRAFT_215809</name>
</gene>
<feature type="compositionally biased region" description="Polar residues" evidence="1">
    <location>
        <begin position="307"/>
        <end position="335"/>
    </location>
</feature>
<protein>
    <submittedName>
        <fullName evidence="3">Uncharacterized protein</fullName>
    </submittedName>
</protein>
<dbReference type="AlphaFoldDB" id="A0A067SNL3"/>
<keyword evidence="2" id="KW-0812">Transmembrane</keyword>
<feature type="region of interest" description="Disordered" evidence="1">
    <location>
        <begin position="243"/>
        <end position="277"/>
    </location>
</feature>
<proteinExistence type="predicted"/>
<feature type="transmembrane region" description="Helical" evidence="2">
    <location>
        <begin position="190"/>
        <end position="214"/>
    </location>
</feature>
<feature type="compositionally biased region" description="Pro residues" evidence="1">
    <location>
        <begin position="419"/>
        <end position="429"/>
    </location>
</feature>
<evidence type="ECO:0000256" key="1">
    <source>
        <dbReference type="SAM" id="MobiDB-lite"/>
    </source>
</evidence>
<feature type="compositionally biased region" description="Pro residues" evidence="1">
    <location>
        <begin position="474"/>
        <end position="483"/>
    </location>
</feature>
<evidence type="ECO:0000256" key="2">
    <source>
        <dbReference type="SAM" id="Phobius"/>
    </source>
</evidence>
<evidence type="ECO:0000313" key="4">
    <source>
        <dbReference type="Proteomes" id="UP000027222"/>
    </source>
</evidence>